<feature type="transmembrane region" description="Helical" evidence="1">
    <location>
        <begin position="210"/>
        <end position="228"/>
    </location>
</feature>
<dbReference type="PATRIC" id="fig|1265820.5.peg.766"/>
<reference evidence="2 3" key="1">
    <citation type="journal article" date="2014" name="Int. J. Syst. Evol. Microbiol.">
        <title>Listeria floridensis sp. nov., Listeria aquatica sp. nov., Listeria cornellensis sp. nov., Listeria riparia sp. nov. and Listeria grandensis sp. nov., from agricultural and natural environments.</title>
        <authorList>
            <person name="den Bakker H.C."/>
            <person name="Warchocki S."/>
            <person name="Wright E.M."/>
            <person name="Allred A.F."/>
            <person name="Ahlstrom C."/>
            <person name="Manuel C.S."/>
            <person name="Stasiewicz M.J."/>
            <person name="Burrell A."/>
            <person name="Roof S."/>
            <person name="Strawn L."/>
            <person name="Fortes E.D."/>
            <person name="Nightingale K.K."/>
            <person name="Kephart D."/>
            <person name="Wiedmann M."/>
        </authorList>
    </citation>
    <scope>NUCLEOTIDE SEQUENCE [LARGE SCALE GENOMIC DNA]</scope>
    <source>
        <strain evidence="3">FSL F6-969</strain>
    </source>
</reference>
<feature type="transmembrane region" description="Helical" evidence="1">
    <location>
        <begin position="36"/>
        <end position="54"/>
    </location>
</feature>
<organism evidence="2 3">
    <name type="scientific">Listeria cornellensis FSL F6-0969</name>
    <dbReference type="NCBI Taxonomy" id="1265820"/>
    <lineage>
        <taxon>Bacteria</taxon>
        <taxon>Bacillati</taxon>
        <taxon>Bacillota</taxon>
        <taxon>Bacilli</taxon>
        <taxon>Bacillales</taxon>
        <taxon>Listeriaceae</taxon>
        <taxon>Listeria</taxon>
    </lineage>
</organism>
<comment type="caution">
    <text evidence="2">The sequence shown here is derived from an EMBL/GenBank/DDBJ whole genome shotgun (WGS) entry which is preliminary data.</text>
</comment>
<evidence type="ECO:0000256" key="1">
    <source>
        <dbReference type="SAM" id="Phobius"/>
    </source>
</evidence>
<dbReference type="AlphaFoldDB" id="W7CGD9"/>
<sequence length="282" mass="32079">MVEKRFRFFVWLYMALFFVAVILIVLNVLPLRLTEIHALFFIVSGVFAVIFLILQYGKGLGSAITILIFAVSTSIEWMQTSLTNAGQQNDVTTDFGLVINGIPVAFGFIWLVLIVGTHVISREITLKIKIDWIRGGIYAIIAATMVMVFEMLIEPVAMQVKQSALDSPTLTIIQMTDAANWWTLGLILHLMIYFMLSLTDQWGKLHFPTLKSELVLVYWIVLSFFLVLGYFMGLWSILLVTLIGNILFTVCYYLSLESDTKKKNCCMSVIAAVFFVIKYFLY</sequence>
<dbReference type="EMBL" id="AODE01000008">
    <property type="protein sequence ID" value="EUJ31948.1"/>
    <property type="molecule type" value="Genomic_DNA"/>
</dbReference>
<feature type="transmembrane region" description="Helical" evidence="1">
    <location>
        <begin position="61"/>
        <end position="78"/>
    </location>
</feature>
<evidence type="ECO:0000313" key="3">
    <source>
        <dbReference type="Proteomes" id="UP000019254"/>
    </source>
</evidence>
<feature type="transmembrane region" description="Helical" evidence="1">
    <location>
        <begin position="9"/>
        <end position="30"/>
    </location>
</feature>
<feature type="transmembrane region" description="Helical" evidence="1">
    <location>
        <begin position="234"/>
        <end position="253"/>
    </location>
</feature>
<feature type="transmembrane region" description="Helical" evidence="1">
    <location>
        <begin position="179"/>
        <end position="198"/>
    </location>
</feature>
<feature type="transmembrane region" description="Helical" evidence="1">
    <location>
        <begin position="98"/>
        <end position="120"/>
    </location>
</feature>
<dbReference type="STRING" id="1265820.PCORN_03873"/>
<evidence type="ECO:0000313" key="2">
    <source>
        <dbReference type="EMBL" id="EUJ31948.1"/>
    </source>
</evidence>
<feature type="transmembrane region" description="Helical" evidence="1">
    <location>
        <begin position="132"/>
        <end position="153"/>
    </location>
</feature>
<accession>W7CGD9</accession>
<dbReference type="OrthoDB" id="9811293at2"/>
<keyword evidence="1" id="KW-1133">Transmembrane helix</keyword>
<gene>
    <name evidence="2" type="ORF">PCORN_03873</name>
</gene>
<keyword evidence="1" id="KW-0472">Membrane</keyword>
<name>W7CGD9_9LIST</name>
<keyword evidence="3" id="KW-1185">Reference proteome</keyword>
<dbReference type="RefSeq" id="WP_051999215.1">
    <property type="nucleotide sequence ID" value="NZ_AODE01000008.1"/>
</dbReference>
<protein>
    <submittedName>
        <fullName evidence="2">Uncharacterized protein</fullName>
    </submittedName>
</protein>
<proteinExistence type="predicted"/>
<dbReference type="Proteomes" id="UP000019254">
    <property type="component" value="Unassembled WGS sequence"/>
</dbReference>
<keyword evidence="1" id="KW-0812">Transmembrane</keyword>